<dbReference type="RefSeq" id="WP_184926129.1">
    <property type="nucleotide sequence ID" value="NZ_BMSQ01000027.1"/>
</dbReference>
<keyword evidence="2" id="KW-1185">Reference proteome</keyword>
<dbReference type="Gene3D" id="2.40.10.10">
    <property type="entry name" value="Trypsin-like serine proteases"/>
    <property type="match status" value="2"/>
</dbReference>
<name>A0A7W8B2M2_STRST</name>
<evidence type="ECO:0000313" key="1">
    <source>
        <dbReference type="EMBL" id="MBB5109156.1"/>
    </source>
</evidence>
<evidence type="ECO:0008006" key="3">
    <source>
        <dbReference type="Google" id="ProtNLM"/>
    </source>
</evidence>
<evidence type="ECO:0000313" key="2">
    <source>
        <dbReference type="Proteomes" id="UP000549009"/>
    </source>
</evidence>
<organism evidence="1 2">
    <name type="scientific">Streptomyces spectabilis</name>
    <dbReference type="NCBI Taxonomy" id="68270"/>
    <lineage>
        <taxon>Bacteria</taxon>
        <taxon>Bacillati</taxon>
        <taxon>Actinomycetota</taxon>
        <taxon>Actinomycetes</taxon>
        <taxon>Kitasatosporales</taxon>
        <taxon>Streptomycetaceae</taxon>
        <taxon>Streptomyces</taxon>
    </lineage>
</organism>
<comment type="caution">
    <text evidence="1">The sequence shown here is derived from an EMBL/GenBank/DDBJ whole genome shotgun (WGS) entry which is preliminary data.</text>
</comment>
<dbReference type="AlphaFoldDB" id="A0A7W8B2M2"/>
<dbReference type="Proteomes" id="UP000549009">
    <property type="component" value="Unassembled WGS sequence"/>
</dbReference>
<gene>
    <name evidence="1" type="ORF">FHS40_008284</name>
</gene>
<proteinExistence type="predicted"/>
<protein>
    <recommendedName>
        <fullName evidence="3">Peptidase S1 domain-containing protein</fullName>
    </recommendedName>
</protein>
<dbReference type="SUPFAM" id="SSF50494">
    <property type="entry name" value="Trypsin-like serine proteases"/>
    <property type="match status" value="1"/>
</dbReference>
<dbReference type="EMBL" id="JACHJD010000024">
    <property type="protein sequence ID" value="MBB5109156.1"/>
    <property type="molecule type" value="Genomic_DNA"/>
</dbReference>
<reference evidence="1 2" key="1">
    <citation type="submission" date="2020-08" db="EMBL/GenBank/DDBJ databases">
        <title>Genomic Encyclopedia of Type Strains, Phase III (KMG-III): the genomes of soil and plant-associated and newly described type strains.</title>
        <authorList>
            <person name="Whitman W."/>
        </authorList>
    </citation>
    <scope>NUCLEOTIDE SEQUENCE [LARGE SCALE GENOMIC DNA]</scope>
    <source>
        <strain evidence="1 2">CECT 3146</strain>
    </source>
</reference>
<accession>A0A7W8B2M2</accession>
<sequence length="361" mass="37686">MQQRLNTKAMKIDKAARAAGQNNPVGIVAAPENRALRVYWHGTVPDSMRRHLSSRAGDAPVQVLPARYSATALYTAVRKLAASGATSMAVPRPDGSGIAVRWAPGTSRHHRTIDGIPVSLARGANPHGAKDIPLTGRCADGAPYCREDDTPPYYAGARLSGCTVGWPLRLANNAPALLTAGHCGASGETAYDGGGDMMGGYGNHSVGSDHATIGATGGGRMWDGNWQNSTFTKPIEGWTTPFVGNHLCTSGSRSGALCGFTITYVYTPPGPGPGPFAYASESTATYGPGQGDSGGPVFSLTDSNRVIAQGTVTSGSTDAFVPCRGQNWEGRKCSWFFRFDSVDHALNNGFSPIIGARLVTG</sequence>
<dbReference type="InterPro" id="IPR043504">
    <property type="entry name" value="Peptidase_S1_PA_chymotrypsin"/>
</dbReference>
<dbReference type="InterPro" id="IPR009003">
    <property type="entry name" value="Peptidase_S1_PA"/>
</dbReference>